<gene>
    <name evidence="1" type="ORF">GCM10011400_40030</name>
</gene>
<accession>A0ABQ1MX31</accession>
<reference evidence="2" key="1">
    <citation type="journal article" date="2019" name="Int. J. Syst. Evol. Microbiol.">
        <title>The Global Catalogue of Microorganisms (GCM) 10K type strain sequencing project: providing services to taxonomists for standard genome sequencing and annotation.</title>
        <authorList>
            <consortium name="The Broad Institute Genomics Platform"/>
            <consortium name="The Broad Institute Genome Sequencing Center for Infectious Disease"/>
            <person name="Wu L."/>
            <person name="Ma J."/>
        </authorList>
    </citation>
    <scope>NUCLEOTIDE SEQUENCE [LARGE SCALE GENOMIC DNA]</scope>
    <source>
        <strain evidence="2">CGMCC 1.15103</strain>
    </source>
</reference>
<dbReference type="Proteomes" id="UP000602004">
    <property type="component" value="Unassembled WGS sequence"/>
</dbReference>
<name>A0ABQ1MX31_9BURK</name>
<organism evidence="1 2">
    <name type="scientific">Paraburkholderia caffeinilytica</name>
    <dbReference type="NCBI Taxonomy" id="1761016"/>
    <lineage>
        <taxon>Bacteria</taxon>
        <taxon>Pseudomonadati</taxon>
        <taxon>Pseudomonadota</taxon>
        <taxon>Betaproteobacteria</taxon>
        <taxon>Burkholderiales</taxon>
        <taxon>Burkholderiaceae</taxon>
        <taxon>Paraburkholderia</taxon>
    </lineage>
</organism>
<proteinExistence type="predicted"/>
<comment type="caution">
    <text evidence="1">The sequence shown here is derived from an EMBL/GenBank/DDBJ whole genome shotgun (WGS) entry which is preliminary data.</text>
</comment>
<dbReference type="EMBL" id="BMHL01000006">
    <property type="protein sequence ID" value="GGC48687.1"/>
    <property type="molecule type" value="Genomic_DNA"/>
</dbReference>
<evidence type="ECO:0000313" key="2">
    <source>
        <dbReference type="Proteomes" id="UP000602004"/>
    </source>
</evidence>
<dbReference type="RefSeq" id="WP_115777099.1">
    <property type="nucleotide sequence ID" value="NZ_BMHL01000006.1"/>
</dbReference>
<sequence>MRADQVLPDHINQADFNGTTVRKGTVAAFLANARIWTDAGASEAARAQAEADIVEALPALRALAVFDVFEIRDVSLRKWVDAR</sequence>
<protein>
    <recommendedName>
        <fullName evidence="3">Preprotein translocase subunit SecD</fullName>
    </recommendedName>
</protein>
<keyword evidence="2" id="KW-1185">Reference proteome</keyword>
<evidence type="ECO:0008006" key="3">
    <source>
        <dbReference type="Google" id="ProtNLM"/>
    </source>
</evidence>
<evidence type="ECO:0000313" key="1">
    <source>
        <dbReference type="EMBL" id="GGC48687.1"/>
    </source>
</evidence>